<dbReference type="Gramene" id="Bo8g066400.1">
    <property type="protein sequence ID" value="Bo8g066400.1"/>
    <property type="gene ID" value="Bo8g066400"/>
</dbReference>
<dbReference type="InterPro" id="IPR052929">
    <property type="entry name" value="RNase_H-like_EbsB-rel"/>
</dbReference>
<feature type="compositionally biased region" description="Low complexity" evidence="1">
    <location>
        <begin position="8"/>
        <end position="20"/>
    </location>
</feature>
<dbReference type="PANTHER" id="PTHR47074">
    <property type="entry name" value="BNAC02G40300D PROTEIN"/>
    <property type="match status" value="1"/>
</dbReference>
<dbReference type="Pfam" id="PF13456">
    <property type="entry name" value="RVT_3"/>
    <property type="match status" value="1"/>
</dbReference>
<feature type="region of interest" description="Disordered" evidence="1">
    <location>
        <begin position="1"/>
        <end position="42"/>
    </location>
</feature>
<proteinExistence type="predicted"/>
<keyword evidence="4" id="KW-1185">Reference proteome</keyword>
<evidence type="ECO:0000259" key="2">
    <source>
        <dbReference type="Pfam" id="PF13456"/>
    </source>
</evidence>
<dbReference type="SUPFAM" id="SSF53098">
    <property type="entry name" value="Ribonuclease H-like"/>
    <property type="match status" value="1"/>
</dbReference>
<accession>A0A0D3DPS6</accession>
<dbReference type="InterPro" id="IPR002156">
    <property type="entry name" value="RNaseH_domain"/>
</dbReference>
<dbReference type="OMA" id="ACIRKGM"/>
<feature type="compositionally biased region" description="Polar residues" evidence="1">
    <location>
        <begin position="21"/>
        <end position="34"/>
    </location>
</feature>
<dbReference type="Gene3D" id="3.30.420.10">
    <property type="entry name" value="Ribonuclease H-like superfamily/Ribonuclease H"/>
    <property type="match status" value="1"/>
</dbReference>
<dbReference type="GO" id="GO:0003676">
    <property type="term" value="F:nucleic acid binding"/>
    <property type="evidence" value="ECO:0007669"/>
    <property type="project" value="InterPro"/>
</dbReference>
<dbReference type="InterPro" id="IPR044730">
    <property type="entry name" value="RNase_H-like_dom_plant"/>
</dbReference>
<evidence type="ECO:0000313" key="4">
    <source>
        <dbReference type="Proteomes" id="UP000032141"/>
    </source>
</evidence>
<reference evidence="3 4" key="1">
    <citation type="journal article" date="2014" name="Genome Biol.">
        <title>Transcriptome and methylome profiling reveals relics of genome dominance in the mesopolyploid Brassica oleracea.</title>
        <authorList>
            <person name="Parkin I.A."/>
            <person name="Koh C."/>
            <person name="Tang H."/>
            <person name="Robinson S.J."/>
            <person name="Kagale S."/>
            <person name="Clarke W.E."/>
            <person name="Town C.D."/>
            <person name="Nixon J."/>
            <person name="Krishnakumar V."/>
            <person name="Bidwell S.L."/>
            <person name="Denoeud F."/>
            <person name="Belcram H."/>
            <person name="Links M.G."/>
            <person name="Just J."/>
            <person name="Clarke C."/>
            <person name="Bender T."/>
            <person name="Huebert T."/>
            <person name="Mason A.S."/>
            <person name="Pires J.C."/>
            <person name="Barker G."/>
            <person name="Moore J."/>
            <person name="Walley P.G."/>
            <person name="Manoli S."/>
            <person name="Batley J."/>
            <person name="Edwards D."/>
            <person name="Nelson M.N."/>
            <person name="Wang X."/>
            <person name="Paterson A.H."/>
            <person name="King G."/>
            <person name="Bancroft I."/>
            <person name="Chalhoub B."/>
            <person name="Sharpe A.G."/>
        </authorList>
    </citation>
    <scope>NUCLEOTIDE SEQUENCE</scope>
    <source>
        <strain evidence="3 4">cv. TO1000</strain>
    </source>
</reference>
<dbReference type="HOGENOM" id="CLU_1867988_0_0_1"/>
<protein>
    <recommendedName>
        <fullName evidence="2">RNase H type-1 domain-containing protein</fullName>
    </recommendedName>
</protein>
<dbReference type="AlphaFoldDB" id="A0A0D3DPS6"/>
<feature type="domain" description="RNase H type-1" evidence="2">
    <location>
        <begin position="42"/>
        <end position="127"/>
    </location>
</feature>
<dbReference type="GO" id="GO:0004523">
    <property type="term" value="F:RNA-DNA hybrid ribonuclease activity"/>
    <property type="evidence" value="ECO:0007669"/>
    <property type="project" value="InterPro"/>
</dbReference>
<evidence type="ECO:0000256" key="1">
    <source>
        <dbReference type="SAM" id="MobiDB-lite"/>
    </source>
</evidence>
<dbReference type="CDD" id="cd06222">
    <property type="entry name" value="RNase_H_like"/>
    <property type="match status" value="1"/>
</dbReference>
<evidence type="ECO:0000313" key="3">
    <source>
        <dbReference type="EnsemblPlants" id="Bo8g066400.1"/>
    </source>
</evidence>
<name>A0A0D3DPS6_BRAOL</name>
<dbReference type="InterPro" id="IPR036397">
    <property type="entry name" value="RNaseH_sf"/>
</dbReference>
<organism evidence="3 4">
    <name type="scientific">Brassica oleracea var. oleracea</name>
    <dbReference type="NCBI Taxonomy" id="109376"/>
    <lineage>
        <taxon>Eukaryota</taxon>
        <taxon>Viridiplantae</taxon>
        <taxon>Streptophyta</taxon>
        <taxon>Embryophyta</taxon>
        <taxon>Tracheophyta</taxon>
        <taxon>Spermatophyta</taxon>
        <taxon>Magnoliopsida</taxon>
        <taxon>eudicotyledons</taxon>
        <taxon>Gunneridae</taxon>
        <taxon>Pentapetalae</taxon>
        <taxon>rosids</taxon>
        <taxon>malvids</taxon>
        <taxon>Brassicales</taxon>
        <taxon>Brassicaceae</taxon>
        <taxon>Brassiceae</taxon>
        <taxon>Brassica</taxon>
    </lineage>
</organism>
<dbReference type="Proteomes" id="UP000032141">
    <property type="component" value="Chromosome C8"/>
</dbReference>
<sequence>MIQYSASQTQLGGRRTTQQGSDVSSWTSKDTPSTKACIRKGMSHPPLTAEALALRWTISTANSNGFSNVCFNTDCQSLLAAINSKDPPADLYGIVQDIEQLSSLLCSVSFKFIARLLNSTADRLAKSSLCNAIVTLP</sequence>
<dbReference type="InterPro" id="IPR012337">
    <property type="entry name" value="RNaseH-like_sf"/>
</dbReference>
<dbReference type="EnsemblPlants" id="Bo8g066400.1">
    <property type="protein sequence ID" value="Bo8g066400.1"/>
    <property type="gene ID" value="Bo8g066400"/>
</dbReference>
<reference evidence="3" key="2">
    <citation type="submission" date="2015-03" db="UniProtKB">
        <authorList>
            <consortium name="EnsemblPlants"/>
        </authorList>
    </citation>
    <scope>IDENTIFICATION</scope>
</reference>
<dbReference type="PANTHER" id="PTHR47074:SF49">
    <property type="entry name" value="POLYNUCLEOTIDYL TRANSFERASE, RIBONUCLEASE H-LIKE SUPERFAMILY PROTEIN"/>
    <property type="match status" value="1"/>
</dbReference>
<dbReference type="eggNOG" id="KOG1075">
    <property type="taxonomic scope" value="Eukaryota"/>
</dbReference>